<dbReference type="AlphaFoldDB" id="A0A9P6NMZ3"/>
<evidence type="ECO:0000313" key="2">
    <source>
        <dbReference type="EMBL" id="KAG0146431.1"/>
    </source>
</evidence>
<dbReference type="Proteomes" id="UP000886653">
    <property type="component" value="Unassembled WGS sequence"/>
</dbReference>
<evidence type="ECO:0000313" key="3">
    <source>
        <dbReference type="Proteomes" id="UP000886653"/>
    </source>
</evidence>
<feature type="non-terminal residue" evidence="2">
    <location>
        <position position="1"/>
    </location>
</feature>
<keyword evidence="3" id="KW-1185">Reference proteome</keyword>
<protein>
    <recommendedName>
        <fullName evidence="1">SAM domain-containing protein</fullName>
    </recommendedName>
</protein>
<dbReference type="SUPFAM" id="SSF47769">
    <property type="entry name" value="SAM/Pointed domain"/>
    <property type="match status" value="1"/>
</dbReference>
<dbReference type="InterPro" id="IPR001660">
    <property type="entry name" value="SAM"/>
</dbReference>
<dbReference type="InterPro" id="IPR013761">
    <property type="entry name" value="SAM/pointed_sf"/>
</dbReference>
<name>A0A9P6NMZ3_9BASI</name>
<dbReference type="SMART" id="SM00454">
    <property type="entry name" value="SAM"/>
    <property type="match status" value="1"/>
</dbReference>
<organism evidence="2 3">
    <name type="scientific">Cronartium quercuum f. sp. fusiforme G11</name>
    <dbReference type="NCBI Taxonomy" id="708437"/>
    <lineage>
        <taxon>Eukaryota</taxon>
        <taxon>Fungi</taxon>
        <taxon>Dikarya</taxon>
        <taxon>Basidiomycota</taxon>
        <taxon>Pucciniomycotina</taxon>
        <taxon>Pucciniomycetes</taxon>
        <taxon>Pucciniales</taxon>
        <taxon>Coleosporiaceae</taxon>
        <taxon>Cronartium</taxon>
    </lineage>
</organism>
<feature type="domain" description="SAM" evidence="1">
    <location>
        <begin position="5"/>
        <end position="68"/>
    </location>
</feature>
<evidence type="ECO:0000259" key="1">
    <source>
        <dbReference type="PROSITE" id="PS50105"/>
    </source>
</evidence>
<sequence length="81" mass="9162">SVLDWSEGQVIQFFVSLGLNRFENAIREHAITGDVLIHLDNELLKDLGVLSVGKRLTILKAIYKLKLKEDIPIDDGHWVPP</sequence>
<reference evidence="2" key="1">
    <citation type="submission" date="2013-11" db="EMBL/GenBank/DDBJ databases">
        <title>Genome sequence of the fusiform rust pathogen reveals effectors for host alternation and coevolution with pine.</title>
        <authorList>
            <consortium name="DOE Joint Genome Institute"/>
            <person name="Smith K."/>
            <person name="Pendleton A."/>
            <person name="Kubisiak T."/>
            <person name="Anderson C."/>
            <person name="Salamov A."/>
            <person name="Aerts A."/>
            <person name="Riley R."/>
            <person name="Clum A."/>
            <person name="Lindquist E."/>
            <person name="Ence D."/>
            <person name="Campbell M."/>
            <person name="Kronenberg Z."/>
            <person name="Feau N."/>
            <person name="Dhillon B."/>
            <person name="Hamelin R."/>
            <person name="Burleigh J."/>
            <person name="Smith J."/>
            <person name="Yandell M."/>
            <person name="Nelson C."/>
            <person name="Grigoriev I."/>
            <person name="Davis J."/>
        </authorList>
    </citation>
    <scope>NUCLEOTIDE SEQUENCE</scope>
    <source>
        <strain evidence="2">G11</strain>
    </source>
</reference>
<dbReference type="EMBL" id="MU167261">
    <property type="protein sequence ID" value="KAG0146431.1"/>
    <property type="molecule type" value="Genomic_DNA"/>
</dbReference>
<gene>
    <name evidence="2" type="ORF">CROQUDRAFT_15868</name>
</gene>
<feature type="non-terminal residue" evidence="2">
    <location>
        <position position="81"/>
    </location>
</feature>
<dbReference type="OrthoDB" id="8883818at2759"/>
<dbReference type="Pfam" id="PF07647">
    <property type="entry name" value="SAM_2"/>
    <property type="match status" value="1"/>
</dbReference>
<proteinExistence type="predicted"/>
<dbReference type="Gene3D" id="1.10.150.50">
    <property type="entry name" value="Transcription Factor, Ets-1"/>
    <property type="match status" value="1"/>
</dbReference>
<accession>A0A9P6NMZ3</accession>
<comment type="caution">
    <text evidence="2">The sequence shown here is derived from an EMBL/GenBank/DDBJ whole genome shotgun (WGS) entry which is preliminary data.</text>
</comment>
<dbReference type="PROSITE" id="PS50105">
    <property type="entry name" value="SAM_DOMAIN"/>
    <property type="match status" value="1"/>
</dbReference>